<evidence type="ECO:0000259" key="1">
    <source>
        <dbReference type="Pfam" id="PF10551"/>
    </source>
</evidence>
<keyword evidence="3" id="KW-1185">Reference proteome</keyword>
<reference evidence="2 3" key="1">
    <citation type="submission" date="2012-10" db="EMBL/GenBank/DDBJ databases">
        <authorList>
            <person name="Zafar N."/>
            <person name="Inman J."/>
            <person name="Hall N."/>
            <person name="Lorenzi H."/>
            <person name="Caler E."/>
        </authorList>
    </citation>
    <scope>NUCLEOTIDE SEQUENCE [LARGE SCALE GENOMIC DNA]</scope>
    <source>
        <strain evidence="2 3">IP1</strain>
    </source>
</reference>
<dbReference type="Proteomes" id="UP000014680">
    <property type="component" value="Unassembled WGS sequence"/>
</dbReference>
<protein>
    <recommendedName>
        <fullName evidence="1">MULE transposase domain-containing protein</fullName>
    </recommendedName>
</protein>
<name>A0A0A1UC82_ENTIV</name>
<dbReference type="VEuPathDB" id="AmoebaDB:EIN_462100"/>
<dbReference type="PANTHER" id="PTHR31669">
    <property type="entry name" value="PROTEIN FAR1-RELATED SEQUENCE 10-RELATED"/>
    <property type="match status" value="1"/>
</dbReference>
<evidence type="ECO:0000313" key="2">
    <source>
        <dbReference type="EMBL" id="ELP89874.1"/>
    </source>
</evidence>
<dbReference type="GO" id="GO:0006355">
    <property type="term" value="P:regulation of DNA-templated transcription"/>
    <property type="evidence" value="ECO:0007669"/>
    <property type="project" value="InterPro"/>
</dbReference>
<gene>
    <name evidence="2" type="ORF">EIN_462100</name>
</gene>
<sequence length="660" mass="75898">MIPLIKHEIRGVEGIDTPPQIIDNICKTKFVINTVTEQMKESSLISAGGVQYSLFKAKHTDVNKHIQYFGCYSTKLYTYAKGGMRPAQICSQMGLSVNTKRIRKITRDVYDIRNTEEAKKLTIYCDDDLNDFSTRIIKNSSGQFEACFILNTKHVNHTPEIIYIDDTATTNHFNFPLVVGNFSDQWNNTHILFFAIMRNRITSSFVDLFNFLKNKKIVFKIVFCDRCISQMKAIKIVFPFSKLFHCVRHIHRDLQISFGKTSPIVSDFDEMIHGKITEVDFINRLIYMSGYNLTDAQKEEAQQMFEESKELGGDLTNDEAVFYLETLEEIKELRKTEKIVKITKSDKIQVITNLIEQRDSWLPSVVLMNTQTQTTNRIEGYFGNFKQKMGNKIASLVEIATTIVTDSRRFDLNGRQDLILDTQTAELLIPPNILPLFPAIVVNKMCKLYRNINTIVAPPLNGDCSESRCCCTIFNIDRIPCIHMIKYCSERSIYPIPTTAFARDILIDSSYKNTTHEKVIKKDDKEQQPTSHNDIHNNLDEVVPLIKRNEFVRNRFYSFIGHCQEQPTTKEISQQSTNETHDTTLETITTTVASRVSSVSRQSSFSTNLKDPRRQQYTGICPRKMVDYKESKVAHVRTCSVCKMVGHNKQNCPSKKNIED</sequence>
<dbReference type="InterPro" id="IPR031052">
    <property type="entry name" value="FHY3/FAR1"/>
</dbReference>
<dbReference type="RefSeq" id="XP_004256645.1">
    <property type="nucleotide sequence ID" value="XM_004256597.1"/>
</dbReference>
<dbReference type="KEGG" id="eiv:EIN_462100"/>
<dbReference type="GeneID" id="14888852"/>
<organism evidence="2 3">
    <name type="scientific">Entamoeba invadens IP1</name>
    <dbReference type="NCBI Taxonomy" id="370355"/>
    <lineage>
        <taxon>Eukaryota</taxon>
        <taxon>Amoebozoa</taxon>
        <taxon>Evosea</taxon>
        <taxon>Archamoebae</taxon>
        <taxon>Mastigamoebida</taxon>
        <taxon>Entamoebidae</taxon>
        <taxon>Entamoeba</taxon>
    </lineage>
</organism>
<proteinExistence type="predicted"/>
<dbReference type="PANTHER" id="PTHR31669:SF251">
    <property type="entry name" value="PROTEIN FAR1-RELATED SEQUENCE"/>
    <property type="match status" value="1"/>
</dbReference>
<dbReference type="InterPro" id="IPR018289">
    <property type="entry name" value="MULE_transposase_dom"/>
</dbReference>
<evidence type="ECO:0000313" key="3">
    <source>
        <dbReference type="Proteomes" id="UP000014680"/>
    </source>
</evidence>
<dbReference type="AlphaFoldDB" id="A0A0A1UC82"/>
<dbReference type="Pfam" id="PF10551">
    <property type="entry name" value="MULE"/>
    <property type="match status" value="1"/>
</dbReference>
<dbReference type="EMBL" id="KB206565">
    <property type="protein sequence ID" value="ELP89874.1"/>
    <property type="molecule type" value="Genomic_DNA"/>
</dbReference>
<accession>A0A0A1UC82</accession>
<feature type="domain" description="MULE transposase" evidence="1">
    <location>
        <begin position="162"/>
        <end position="251"/>
    </location>
</feature>